<feature type="transmembrane region" description="Helical" evidence="1">
    <location>
        <begin position="322"/>
        <end position="345"/>
    </location>
</feature>
<evidence type="ECO:0000313" key="2">
    <source>
        <dbReference type="EMBL" id="VFK60661.1"/>
    </source>
</evidence>
<feature type="transmembrane region" description="Helical" evidence="1">
    <location>
        <begin position="383"/>
        <end position="404"/>
    </location>
</feature>
<gene>
    <name evidence="2" type="ORF">BECKTUN1418D_GA0071000_11317</name>
</gene>
<dbReference type="Gene3D" id="3.30.70.1440">
    <property type="entry name" value="Multidrug efflux transporter AcrB pore domain"/>
    <property type="match status" value="1"/>
</dbReference>
<keyword evidence="1" id="KW-0472">Membrane</keyword>
<sequence length="1055" mass="116908">MIEWFTRNTTAANLLMALILALGFHALFSRLPVEVFIDIDFEVVNITMMLRGATPLEVEESIVVRIEEAISDLVGIERIVARANEGGAEIKVEAEKGYDVRALLDDIKNRIDAISTFPKDAERPIYRILQHRPQVISVVLFAELPERRLRVLGERIRDDLLDLPGISHVDIMGTRDYEIALEIDSATLERLGLGFEDIAVAVRAGSGDYPAGSLKTYREDILLRTEGQAYTGEEFGRISILARPDGVRLTLADIAGIEDGFVEDPLLARFNGRPAVLLPVYRTANQSAMELAHVVRDYVESARSAMPPGVSLDFWFDTSREIAIWLDILLVNALQGGLIIFLVLALFLRPSVAGLVFIGIPVSFMGALVLMPEFGASVNVITLFSFILVLGIVVDDAIVTGENIHTHLMRNEDSTLVAIRGTHEVAVPVTFGVLTTITAFASLLLVEGARGIIFGQIAVVVILVLAFSLLQSKCILPAHMRHLQAGTDSGIADTFTGNRWWAVLSGIQRRVAKLLERGVREFYLPLLTHALAHRFLTLSLFVGFSFVLLSFVFSGRYHFTFFPQVDGDVAWATLEMSAGVPDKTMERHLDHVEQAAHRLRERYRDPNTGLSVIRNILVERGWSFILGAVTTGSHQGEVLLELGPPNERPAEVTNAELIRQWRWETGPVPGTRELGFYFDKQQQIDPIDIRLSGEDFAQLAAAAAAVRKRLAEYPGVFDIRDNVDAGRDQIELTLRPEAELLGVSTADLGLQVRQAFFGIEVQRIQRDRDDVRVMLRYPADARRSLTDLARMKIRTPAGAEIPLPTVAAFTTGSGFSTILRIDRHRSIDVTADVDKENVDVNRIMADMAPFLADIESRWPGISHSLEGELREQRESFASLYVAVGLVFFVIYSLLAIPLRSYLQPFLIMGVIPFSVVGALLGHMIMGLSLSMMSVMGILALAGVVVNDSLLLVDYINRRRREGQDIMEAVRIAGAARFRAIWLTSLTTFAGLLPLIFEDSIQAQYLIPMAVSLGFGILYSTLLTLFFVPVGYTLLQGLRASHLAHHSRFSVERSTP</sequence>
<dbReference type="InterPro" id="IPR001036">
    <property type="entry name" value="Acrflvin-R"/>
</dbReference>
<feature type="transmembrane region" description="Helical" evidence="1">
    <location>
        <begin position="931"/>
        <end position="956"/>
    </location>
</feature>
<dbReference type="Gene3D" id="3.30.70.1320">
    <property type="entry name" value="Multidrug efflux transporter AcrB pore domain like"/>
    <property type="match status" value="1"/>
</dbReference>
<dbReference type="Gene3D" id="3.30.70.1430">
    <property type="entry name" value="Multidrug efflux transporter AcrB pore domain"/>
    <property type="match status" value="2"/>
</dbReference>
<dbReference type="SUPFAM" id="SSF82693">
    <property type="entry name" value="Multidrug efflux transporter AcrB pore domain, PN1, PN2, PC1 and PC2 subdomains"/>
    <property type="match status" value="2"/>
</dbReference>
<dbReference type="SUPFAM" id="SSF82866">
    <property type="entry name" value="Multidrug efflux transporter AcrB transmembrane domain"/>
    <property type="match status" value="2"/>
</dbReference>
<accession>A0A451A3R4</accession>
<keyword evidence="1" id="KW-1133">Transmembrane helix</keyword>
<proteinExistence type="predicted"/>
<feature type="transmembrane region" description="Helical" evidence="1">
    <location>
        <begin position="977"/>
        <end position="996"/>
    </location>
</feature>
<dbReference type="Gene3D" id="1.20.1640.10">
    <property type="entry name" value="Multidrug efflux transporter AcrB transmembrane domain"/>
    <property type="match status" value="2"/>
</dbReference>
<feature type="transmembrane region" description="Helical" evidence="1">
    <location>
        <begin position="352"/>
        <end position="371"/>
    </location>
</feature>
<feature type="transmembrane region" description="Helical" evidence="1">
    <location>
        <begin position="535"/>
        <end position="553"/>
    </location>
</feature>
<evidence type="ECO:0000256" key="1">
    <source>
        <dbReference type="SAM" id="Phobius"/>
    </source>
</evidence>
<dbReference type="PANTHER" id="PTHR32063:SF33">
    <property type="entry name" value="RND SUPERFAMILY EFFLUX PUMP PERMEASE COMPONENT"/>
    <property type="match status" value="1"/>
</dbReference>
<feature type="transmembrane region" description="Helical" evidence="1">
    <location>
        <begin position="452"/>
        <end position="470"/>
    </location>
</feature>
<protein>
    <submittedName>
        <fullName evidence="2">Multidrug efflux pump subunit AcrB</fullName>
    </submittedName>
</protein>
<dbReference type="SUPFAM" id="SSF82714">
    <property type="entry name" value="Multidrug efflux transporter AcrB TolC docking domain, DN and DC subdomains"/>
    <property type="match status" value="2"/>
</dbReference>
<dbReference type="PRINTS" id="PR00702">
    <property type="entry name" value="ACRIFLAVINRP"/>
</dbReference>
<dbReference type="PANTHER" id="PTHR32063">
    <property type="match status" value="1"/>
</dbReference>
<dbReference type="EMBL" id="CAADFX010000131">
    <property type="protein sequence ID" value="VFK60661.1"/>
    <property type="molecule type" value="Genomic_DNA"/>
</dbReference>
<name>A0A451A3R4_9GAMM</name>
<feature type="transmembrane region" description="Helical" evidence="1">
    <location>
        <begin position="905"/>
        <end position="925"/>
    </location>
</feature>
<organism evidence="2">
    <name type="scientific">Candidatus Kentrum sp. TUN</name>
    <dbReference type="NCBI Taxonomy" id="2126343"/>
    <lineage>
        <taxon>Bacteria</taxon>
        <taxon>Pseudomonadati</taxon>
        <taxon>Pseudomonadota</taxon>
        <taxon>Gammaproteobacteria</taxon>
        <taxon>Candidatus Kentrum</taxon>
    </lineage>
</organism>
<dbReference type="GO" id="GO:0042910">
    <property type="term" value="F:xenobiotic transmembrane transporter activity"/>
    <property type="evidence" value="ECO:0007669"/>
    <property type="project" value="TreeGrafter"/>
</dbReference>
<dbReference type="Pfam" id="PF00873">
    <property type="entry name" value="ACR_tran"/>
    <property type="match status" value="1"/>
</dbReference>
<dbReference type="Gene3D" id="3.30.2090.10">
    <property type="entry name" value="Multidrug efflux transporter AcrB TolC docking domain, DN and DC subdomains"/>
    <property type="match status" value="2"/>
</dbReference>
<dbReference type="GO" id="GO:0005886">
    <property type="term" value="C:plasma membrane"/>
    <property type="evidence" value="ECO:0007669"/>
    <property type="project" value="TreeGrafter"/>
</dbReference>
<feature type="transmembrane region" description="Helical" evidence="1">
    <location>
        <begin position="879"/>
        <end position="898"/>
    </location>
</feature>
<feature type="transmembrane region" description="Helical" evidence="1">
    <location>
        <begin position="425"/>
        <end position="446"/>
    </location>
</feature>
<dbReference type="InterPro" id="IPR027463">
    <property type="entry name" value="AcrB_DN_DC_subdom"/>
</dbReference>
<reference evidence="2" key="1">
    <citation type="submission" date="2019-02" db="EMBL/GenBank/DDBJ databases">
        <authorList>
            <person name="Gruber-Vodicka R. H."/>
            <person name="Seah K. B. B."/>
        </authorList>
    </citation>
    <scope>NUCLEOTIDE SEQUENCE</scope>
    <source>
        <strain evidence="2">BECK_BY1</strain>
    </source>
</reference>
<feature type="transmembrane region" description="Helical" evidence="1">
    <location>
        <begin position="1008"/>
        <end position="1034"/>
    </location>
</feature>
<dbReference type="AlphaFoldDB" id="A0A451A3R4"/>
<keyword evidence="1" id="KW-0812">Transmembrane</keyword>